<proteinExistence type="inferred from homology"/>
<evidence type="ECO:0000256" key="1">
    <source>
        <dbReference type="ARBA" id="ARBA00023239"/>
    </source>
</evidence>
<dbReference type="Proteomes" id="UP001595556">
    <property type="component" value="Unassembled WGS sequence"/>
</dbReference>
<keyword evidence="3" id="KW-0564">Palmitate</keyword>
<evidence type="ECO:0000256" key="4">
    <source>
        <dbReference type="RuleBase" id="RU003495"/>
    </source>
</evidence>
<name>A0ABV7H552_9BURK</name>
<dbReference type="PROSITE" id="PS51257">
    <property type="entry name" value="PROKAR_LIPOPROTEIN"/>
    <property type="match status" value="1"/>
</dbReference>
<dbReference type="InterPro" id="IPR009009">
    <property type="entry name" value="RlpA-like_DPBB"/>
</dbReference>
<feature type="region of interest" description="Disordered" evidence="5">
    <location>
        <begin position="36"/>
        <end position="79"/>
    </location>
</feature>
<keyword evidence="3" id="KW-0449">Lipoprotein</keyword>
<gene>
    <name evidence="3" type="primary">rlpA</name>
    <name evidence="8" type="ORF">ACFOEN_14235</name>
</gene>
<dbReference type="InterPro" id="IPR012997">
    <property type="entry name" value="RplA"/>
</dbReference>
<comment type="caution">
    <text evidence="8">The sequence shown here is derived from an EMBL/GenBank/DDBJ whole genome shotgun (WGS) entry which is preliminary data.</text>
</comment>
<feature type="compositionally biased region" description="Basic and acidic residues" evidence="5">
    <location>
        <begin position="61"/>
        <end position="72"/>
    </location>
</feature>
<accession>A0ABV7H552</accession>
<evidence type="ECO:0000256" key="6">
    <source>
        <dbReference type="SAM" id="SignalP"/>
    </source>
</evidence>
<dbReference type="CDD" id="cd22268">
    <property type="entry name" value="DPBB_RlpA-like"/>
    <property type="match status" value="1"/>
</dbReference>
<organism evidence="8 9">
    <name type="scientific">Piscinibacterium candidicorallinum</name>
    <dbReference type="NCBI Taxonomy" id="1793872"/>
    <lineage>
        <taxon>Bacteria</taxon>
        <taxon>Pseudomonadati</taxon>
        <taxon>Pseudomonadota</taxon>
        <taxon>Betaproteobacteria</taxon>
        <taxon>Burkholderiales</taxon>
        <taxon>Piscinibacterium</taxon>
    </lineage>
</organism>
<feature type="chain" id="PRO_5046005513" description="Endolytic peptidoglycan transglycosylase RlpA" evidence="6">
    <location>
        <begin position="28"/>
        <end position="190"/>
    </location>
</feature>
<comment type="similarity">
    <text evidence="3 4">Belongs to the RlpA family.</text>
</comment>
<dbReference type="Pfam" id="PF03330">
    <property type="entry name" value="DPBB_1"/>
    <property type="match status" value="1"/>
</dbReference>
<dbReference type="EMBL" id="JBHRTI010000007">
    <property type="protein sequence ID" value="MFC3148787.1"/>
    <property type="molecule type" value="Genomic_DNA"/>
</dbReference>
<dbReference type="PANTHER" id="PTHR34183">
    <property type="entry name" value="ENDOLYTIC PEPTIDOGLYCAN TRANSGLYCOSYLASE RLPA"/>
    <property type="match status" value="1"/>
</dbReference>
<dbReference type="SUPFAM" id="SSF50685">
    <property type="entry name" value="Barwin-like endoglucanases"/>
    <property type="match status" value="1"/>
</dbReference>
<reference evidence="9" key="1">
    <citation type="journal article" date="2019" name="Int. J. Syst. Evol. Microbiol.">
        <title>The Global Catalogue of Microorganisms (GCM) 10K type strain sequencing project: providing services to taxonomists for standard genome sequencing and annotation.</title>
        <authorList>
            <consortium name="The Broad Institute Genomics Platform"/>
            <consortium name="The Broad Institute Genome Sequencing Center for Infectious Disease"/>
            <person name="Wu L."/>
            <person name="Ma J."/>
        </authorList>
    </citation>
    <scope>NUCLEOTIDE SEQUENCE [LARGE SCALE GENOMIC DNA]</scope>
    <source>
        <strain evidence="9">KCTC 52168</strain>
    </source>
</reference>
<dbReference type="NCBIfam" id="TIGR00413">
    <property type="entry name" value="rlpA"/>
    <property type="match status" value="1"/>
</dbReference>
<evidence type="ECO:0000313" key="9">
    <source>
        <dbReference type="Proteomes" id="UP001595556"/>
    </source>
</evidence>
<dbReference type="PANTHER" id="PTHR34183:SF1">
    <property type="entry name" value="ENDOLYTIC PEPTIDOGLYCAN TRANSGLYCOSYLASE RLPA"/>
    <property type="match status" value="1"/>
</dbReference>
<comment type="subcellular location">
    <subcellularLocation>
        <location evidence="3">Cell membrane</location>
        <topology evidence="3">Lipid-anchor</topology>
    </subcellularLocation>
</comment>
<feature type="domain" description="RlpA-like protein double-psi beta-barrel" evidence="7">
    <location>
        <begin position="95"/>
        <end position="182"/>
    </location>
</feature>
<dbReference type="Gene3D" id="2.40.40.10">
    <property type="entry name" value="RlpA-like domain"/>
    <property type="match status" value="1"/>
</dbReference>
<keyword evidence="3" id="KW-0472">Membrane</keyword>
<evidence type="ECO:0000313" key="8">
    <source>
        <dbReference type="EMBL" id="MFC3148787.1"/>
    </source>
</evidence>
<protein>
    <recommendedName>
        <fullName evidence="3">Endolytic peptidoglycan transglycosylase RlpA</fullName>
        <ecNumber evidence="3">4.2.2.-</ecNumber>
    </recommendedName>
</protein>
<dbReference type="HAMAP" id="MF_02071">
    <property type="entry name" value="RlpA"/>
    <property type="match status" value="1"/>
</dbReference>
<evidence type="ECO:0000256" key="2">
    <source>
        <dbReference type="ARBA" id="ARBA00023316"/>
    </source>
</evidence>
<keyword evidence="3" id="KW-1003">Cell membrane</keyword>
<keyword evidence="6" id="KW-0732">Signal</keyword>
<comment type="function">
    <text evidence="3">Lytic transglycosylase with a strong preference for naked glycan strands that lack stem peptides.</text>
</comment>
<dbReference type="RefSeq" id="WP_377305032.1">
    <property type="nucleotide sequence ID" value="NZ_CP180191.1"/>
</dbReference>
<dbReference type="InterPro" id="IPR034718">
    <property type="entry name" value="RlpA"/>
</dbReference>
<feature type="signal peptide" evidence="6">
    <location>
        <begin position="1"/>
        <end position="27"/>
    </location>
</feature>
<keyword evidence="2 3" id="KW-0961">Cell wall biogenesis/degradation</keyword>
<dbReference type="InterPro" id="IPR036908">
    <property type="entry name" value="RlpA-like_sf"/>
</dbReference>
<evidence type="ECO:0000256" key="3">
    <source>
        <dbReference type="HAMAP-Rule" id="MF_02071"/>
    </source>
</evidence>
<keyword evidence="9" id="KW-1185">Reference proteome</keyword>
<evidence type="ECO:0000256" key="5">
    <source>
        <dbReference type="SAM" id="MobiDB-lite"/>
    </source>
</evidence>
<evidence type="ECO:0000259" key="7">
    <source>
        <dbReference type="Pfam" id="PF03330"/>
    </source>
</evidence>
<keyword evidence="1 3" id="KW-0456">Lyase</keyword>
<sequence length="190" mass="20567">MPLLLPRPLRQPAAARFARALSLAALALTLAACSSAPKRPATDGPGDKPPANWASIPSAVPRDEPAAREARGPNKPYEVLGQRYTPRVGDAPFRERGLASWYGRKFHGNRTASGEIYDMYGMTAAHRTLPLPSYARVTNVANGRSVIVRVNDRGPFKAGRVIDLTWTAAAQLGFINQGEAEVIVERVLAR</sequence>
<dbReference type="EC" id="4.2.2.-" evidence="3"/>